<evidence type="ECO:0000313" key="17">
    <source>
        <dbReference type="Proteomes" id="UP000180175"/>
    </source>
</evidence>
<reference evidence="16 17" key="2">
    <citation type="journal article" date="2017" name="Genome Announc.">
        <title>Draft Genome Sequences of Four Alkaliphilic Bacteria Belonging to the Anaerobacillus Genus.</title>
        <authorList>
            <person name="Bassil N.M."/>
            <person name="Lloyd J.R."/>
        </authorList>
    </citation>
    <scope>NUCLEOTIDE SEQUENCE [LARGE SCALE GENOMIC DNA]</scope>
    <source>
        <strain evidence="16 17">NB2006</strain>
    </source>
</reference>
<feature type="transmembrane region" description="Helical" evidence="14">
    <location>
        <begin position="103"/>
        <end position="125"/>
    </location>
</feature>
<keyword evidence="8 14" id="KW-0406">Ion transport</keyword>
<dbReference type="RefSeq" id="WP_071318418.1">
    <property type="nucleotide sequence ID" value="NZ_CP063356.2"/>
</dbReference>
<evidence type="ECO:0000256" key="3">
    <source>
        <dbReference type="ARBA" id="ARBA00022475"/>
    </source>
</evidence>
<evidence type="ECO:0000256" key="2">
    <source>
        <dbReference type="ARBA" id="ARBA00022448"/>
    </source>
</evidence>
<dbReference type="GO" id="GO:0140114">
    <property type="term" value="P:cellular detoxification of fluoride"/>
    <property type="evidence" value="ECO:0007669"/>
    <property type="project" value="UniProtKB-UniRule"/>
</dbReference>
<comment type="function">
    <text evidence="13 14">Fluoride-specific ion channel. Important for reducing fluoride concentration in the cell, thus reducing its toxicity.</text>
</comment>
<evidence type="ECO:0000256" key="12">
    <source>
        <dbReference type="ARBA" id="ARBA00035585"/>
    </source>
</evidence>
<keyword evidence="3 14" id="KW-1003">Cell membrane</keyword>
<dbReference type="PANTHER" id="PTHR28259">
    <property type="entry name" value="FLUORIDE EXPORT PROTEIN 1-RELATED"/>
    <property type="match status" value="1"/>
</dbReference>
<dbReference type="GO" id="GO:0062054">
    <property type="term" value="F:fluoride channel activity"/>
    <property type="evidence" value="ECO:0007669"/>
    <property type="project" value="UniProtKB-UniRule"/>
</dbReference>
<comment type="similarity">
    <text evidence="11 14">Belongs to the fluoride channel Fluc/FEX (TC 1.A.43) family.</text>
</comment>
<evidence type="ECO:0000256" key="9">
    <source>
        <dbReference type="ARBA" id="ARBA00023136"/>
    </source>
</evidence>
<feature type="transmembrane region" description="Helical" evidence="14">
    <location>
        <begin position="6"/>
        <end position="24"/>
    </location>
</feature>
<dbReference type="GO" id="GO:0005886">
    <property type="term" value="C:plasma membrane"/>
    <property type="evidence" value="ECO:0007669"/>
    <property type="project" value="UniProtKB-SubCell"/>
</dbReference>
<evidence type="ECO:0000256" key="10">
    <source>
        <dbReference type="ARBA" id="ARBA00023303"/>
    </source>
</evidence>
<dbReference type="OrthoDB" id="9815830at2"/>
<dbReference type="Proteomes" id="UP000180175">
    <property type="component" value="Chromosome"/>
</dbReference>
<keyword evidence="5 14" id="KW-0479">Metal-binding</keyword>
<evidence type="ECO:0000256" key="7">
    <source>
        <dbReference type="ARBA" id="ARBA00023053"/>
    </source>
</evidence>
<dbReference type="EMBL" id="LQXD01000158">
    <property type="protein sequence ID" value="OIJ08817.1"/>
    <property type="molecule type" value="Genomic_DNA"/>
</dbReference>
<keyword evidence="10 14" id="KW-0407">Ion channel</keyword>
<keyword evidence="7 14" id="KW-0915">Sodium</keyword>
<reference evidence="16" key="4">
    <citation type="submission" date="2020-10" db="EMBL/GenBank/DDBJ databases">
        <authorList>
            <person name="Bassil N.M."/>
            <person name="Lloyd J.R."/>
        </authorList>
    </citation>
    <scope>NUCLEOTIDE SEQUENCE</scope>
    <source>
        <strain evidence="16">NB2006</strain>
    </source>
</reference>
<dbReference type="PANTHER" id="PTHR28259:SF16">
    <property type="entry name" value="FLUORIDE-SPECIFIC ION CHANNEL FLUC 2"/>
    <property type="match status" value="1"/>
</dbReference>
<evidence type="ECO:0000256" key="6">
    <source>
        <dbReference type="ARBA" id="ARBA00022989"/>
    </source>
</evidence>
<gene>
    <name evidence="14 16" type="primary">crcB</name>
    <name evidence="14" type="synonym">fluC</name>
    <name evidence="16" type="ORF">AWH56_025545</name>
    <name evidence="15" type="ORF">AWH56_18360</name>
</gene>
<evidence type="ECO:0000313" key="16">
    <source>
        <dbReference type="EMBL" id="QOY35969.1"/>
    </source>
</evidence>
<feature type="transmembrane region" description="Helical" evidence="14">
    <location>
        <begin position="69"/>
        <end position="91"/>
    </location>
</feature>
<proteinExistence type="inferred from homology"/>
<organism evidence="15 17">
    <name type="scientific">Anaerobacillus isosaccharinicus</name>
    <dbReference type="NCBI Taxonomy" id="1532552"/>
    <lineage>
        <taxon>Bacteria</taxon>
        <taxon>Bacillati</taxon>
        <taxon>Bacillota</taxon>
        <taxon>Bacilli</taxon>
        <taxon>Bacillales</taxon>
        <taxon>Bacillaceae</taxon>
        <taxon>Anaerobacillus</taxon>
    </lineage>
</organism>
<reference evidence="15 17" key="1">
    <citation type="submission" date="2016-10" db="EMBL/GenBank/DDBJ databases">
        <title>Draft genome sequences of four alkaliphilic bacteria belonging to the Anaerobacillus genus.</title>
        <authorList>
            <person name="Bassil N.M."/>
            <person name="Lloyd J.R."/>
        </authorList>
    </citation>
    <scope>NUCLEOTIDE SEQUENCE [LARGE SCALE GENOMIC DNA]</scope>
    <source>
        <strain evidence="15 17">NB2006</strain>
    </source>
</reference>
<comment type="activity regulation">
    <text evidence="14">Na(+) is not transported, but it plays an essential structural role and its presence is essential for fluoride channel function.</text>
</comment>
<evidence type="ECO:0000256" key="11">
    <source>
        <dbReference type="ARBA" id="ARBA00035120"/>
    </source>
</evidence>
<evidence type="ECO:0000256" key="4">
    <source>
        <dbReference type="ARBA" id="ARBA00022692"/>
    </source>
</evidence>
<feature type="binding site" evidence="14">
    <location>
        <position position="82"/>
    </location>
    <ligand>
        <name>Na(+)</name>
        <dbReference type="ChEBI" id="CHEBI:29101"/>
        <note>structural</note>
    </ligand>
</feature>
<dbReference type="GO" id="GO:0046872">
    <property type="term" value="F:metal ion binding"/>
    <property type="evidence" value="ECO:0007669"/>
    <property type="project" value="UniProtKB-KW"/>
</dbReference>
<comment type="catalytic activity">
    <reaction evidence="12">
        <text>fluoride(in) = fluoride(out)</text>
        <dbReference type="Rhea" id="RHEA:76159"/>
        <dbReference type="ChEBI" id="CHEBI:17051"/>
    </reaction>
    <physiologicalReaction direction="left-to-right" evidence="12">
        <dbReference type="Rhea" id="RHEA:76160"/>
    </physiologicalReaction>
</comment>
<reference evidence="16 17" key="3">
    <citation type="journal article" date="2019" name="Int. J. Syst. Evol. Microbiol.">
        <title>Anaerobacillus isosaccharinicus sp. nov., an alkaliphilic bacterium which degrades isosaccharinic acid.</title>
        <authorList>
            <person name="Bassil N.M."/>
            <person name="Lloyd J.R."/>
        </authorList>
    </citation>
    <scope>NUCLEOTIDE SEQUENCE [LARGE SCALE GENOMIC DNA]</scope>
    <source>
        <strain evidence="16 17">NB2006</strain>
    </source>
</reference>
<dbReference type="HAMAP" id="MF_00454">
    <property type="entry name" value="FluC"/>
    <property type="match status" value="1"/>
</dbReference>
<keyword evidence="17" id="KW-1185">Reference proteome</keyword>
<keyword evidence="2 14" id="KW-0813">Transport</keyword>
<dbReference type="AlphaFoldDB" id="A0A1S2LAM4"/>
<dbReference type="KEGG" id="aia:AWH56_025545"/>
<comment type="subcellular location">
    <subcellularLocation>
        <location evidence="1 14">Cell membrane</location>
        <topology evidence="1 14">Multi-pass membrane protein</topology>
    </subcellularLocation>
</comment>
<sequence length="127" mass="14088">MNVLLVMTGGAFGAMCRYGIGLLLMKKYPHPPIPIAMLFVNVVGSLGLGLFLGHYYSSEEAFELYEAPIFLLIGLGFFGAFTTFSTFSVETMLLLRERKLKKAFLYVFLSIFLSIAFFSGAFLLITS</sequence>
<protein>
    <recommendedName>
        <fullName evidence="14">Fluoride-specific ion channel FluC</fullName>
    </recommendedName>
</protein>
<feature type="transmembrane region" description="Helical" evidence="14">
    <location>
        <begin position="36"/>
        <end position="57"/>
    </location>
</feature>
<evidence type="ECO:0000256" key="8">
    <source>
        <dbReference type="ARBA" id="ARBA00023065"/>
    </source>
</evidence>
<name>A0A1S2LAM4_9BACI</name>
<evidence type="ECO:0000256" key="1">
    <source>
        <dbReference type="ARBA" id="ARBA00004651"/>
    </source>
</evidence>
<feature type="binding site" evidence="14">
    <location>
        <position position="79"/>
    </location>
    <ligand>
        <name>Na(+)</name>
        <dbReference type="ChEBI" id="CHEBI:29101"/>
        <note>structural</note>
    </ligand>
</feature>
<dbReference type="Pfam" id="PF02537">
    <property type="entry name" value="CRCB"/>
    <property type="match status" value="1"/>
</dbReference>
<dbReference type="NCBIfam" id="TIGR00494">
    <property type="entry name" value="crcB"/>
    <property type="match status" value="1"/>
</dbReference>
<evidence type="ECO:0000256" key="13">
    <source>
        <dbReference type="ARBA" id="ARBA00049940"/>
    </source>
</evidence>
<keyword evidence="6 14" id="KW-1133">Transmembrane helix</keyword>
<keyword evidence="4 14" id="KW-0812">Transmembrane</keyword>
<accession>A0A1S2LAM4</accession>
<dbReference type="InterPro" id="IPR003691">
    <property type="entry name" value="FluC"/>
</dbReference>
<keyword evidence="9 14" id="KW-0472">Membrane</keyword>
<evidence type="ECO:0000256" key="5">
    <source>
        <dbReference type="ARBA" id="ARBA00022723"/>
    </source>
</evidence>
<evidence type="ECO:0000256" key="14">
    <source>
        <dbReference type="HAMAP-Rule" id="MF_00454"/>
    </source>
</evidence>
<evidence type="ECO:0000313" key="15">
    <source>
        <dbReference type="EMBL" id="OIJ08817.1"/>
    </source>
</evidence>
<dbReference type="EMBL" id="CP063356">
    <property type="protein sequence ID" value="QOY35969.1"/>
    <property type="molecule type" value="Genomic_DNA"/>
</dbReference>